<accession>A0A0K1Q539</accession>
<sequence length="93" mass="9762">MKSAAFLLGVAAFAFGAFGALIGCARKSEPKPEPVAAESASVTSQDTATQADAESVMHINGQDYKITGKVQGLNRQQRERLKTMPNPGAPAEQ</sequence>
<proteinExistence type="predicted"/>
<dbReference type="STRING" id="1391654.AKJ09_07614"/>
<evidence type="ECO:0000313" key="3">
    <source>
        <dbReference type="EMBL" id="AKV00951.1"/>
    </source>
</evidence>
<gene>
    <name evidence="3" type="ORF">AKJ09_07614</name>
</gene>
<organism evidence="3 4">
    <name type="scientific">Labilithrix luteola</name>
    <dbReference type="NCBI Taxonomy" id="1391654"/>
    <lineage>
        <taxon>Bacteria</taxon>
        <taxon>Pseudomonadati</taxon>
        <taxon>Myxococcota</taxon>
        <taxon>Polyangia</taxon>
        <taxon>Polyangiales</taxon>
        <taxon>Labilitrichaceae</taxon>
        <taxon>Labilithrix</taxon>
    </lineage>
</organism>
<evidence type="ECO:0000256" key="2">
    <source>
        <dbReference type="SAM" id="SignalP"/>
    </source>
</evidence>
<dbReference type="KEGG" id="llu:AKJ09_07614"/>
<keyword evidence="2" id="KW-0732">Signal</keyword>
<dbReference type="Proteomes" id="UP000064967">
    <property type="component" value="Chromosome"/>
</dbReference>
<keyword evidence="4" id="KW-1185">Reference proteome</keyword>
<feature type="signal peptide" evidence="2">
    <location>
        <begin position="1"/>
        <end position="19"/>
    </location>
</feature>
<dbReference type="PROSITE" id="PS51257">
    <property type="entry name" value="PROKAR_LIPOPROTEIN"/>
    <property type="match status" value="1"/>
</dbReference>
<evidence type="ECO:0000256" key="1">
    <source>
        <dbReference type="SAM" id="MobiDB-lite"/>
    </source>
</evidence>
<feature type="region of interest" description="Disordered" evidence="1">
    <location>
        <begin position="73"/>
        <end position="93"/>
    </location>
</feature>
<name>A0A0K1Q539_9BACT</name>
<feature type="chain" id="PRO_5005466610" description="Lipoprotein" evidence="2">
    <location>
        <begin position="20"/>
        <end position="93"/>
    </location>
</feature>
<feature type="compositionally biased region" description="Polar residues" evidence="1">
    <location>
        <begin position="40"/>
        <end position="51"/>
    </location>
</feature>
<evidence type="ECO:0000313" key="4">
    <source>
        <dbReference type="Proteomes" id="UP000064967"/>
    </source>
</evidence>
<feature type="region of interest" description="Disordered" evidence="1">
    <location>
        <begin position="28"/>
        <end position="51"/>
    </location>
</feature>
<protein>
    <recommendedName>
        <fullName evidence="5">Lipoprotein</fullName>
    </recommendedName>
</protein>
<dbReference type="EMBL" id="CP012333">
    <property type="protein sequence ID" value="AKV00951.1"/>
    <property type="molecule type" value="Genomic_DNA"/>
</dbReference>
<dbReference type="RefSeq" id="WP_146652144.1">
    <property type="nucleotide sequence ID" value="NZ_CP012333.1"/>
</dbReference>
<dbReference type="AlphaFoldDB" id="A0A0K1Q539"/>
<reference evidence="3 4" key="1">
    <citation type="submission" date="2015-08" db="EMBL/GenBank/DDBJ databases">
        <authorList>
            <person name="Babu N.S."/>
            <person name="Beckwith C.J."/>
            <person name="Beseler K.G."/>
            <person name="Brison A."/>
            <person name="Carone J.V."/>
            <person name="Caskin T.P."/>
            <person name="Diamond M."/>
            <person name="Durham M.E."/>
            <person name="Foxe J.M."/>
            <person name="Go M."/>
            <person name="Henderson B.A."/>
            <person name="Jones I.B."/>
            <person name="McGettigan J.A."/>
            <person name="Micheletti S.J."/>
            <person name="Nasrallah M.E."/>
            <person name="Ortiz D."/>
            <person name="Piller C.R."/>
            <person name="Privatt S.R."/>
            <person name="Schneider S.L."/>
            <person name="Sharp S."/>
            <person name="Smith T.C."/>
            <person name="Stanton J.D."/>
            <person name="Ullery H.E."/>
            <person name="Wilson R.J."/>
            <person name="Serrano M.G."/>
            <person name="Buck G."/>
            <person name="Lee V."/>
            <person name="Wang Y."/>
            <person name="Carvalho R."/>
            <person name="Voegtly L."/>
            <person name="Shi R."/>
            <person name="Duckworth R."/>
            <person name="Johnson A."/>
            <person name="Loviza R."/>
            <person name="Walstead R."/>
            <person name="Shah Z."/>
            <person name="Kiflezghi M."/>
            <person name="Wade K."/>
            <person name="Ball S.L."/>
            <person name="Bradley K.W."/>
            <person name="Asai D.J."/>
            <person name="Bowman C.A."/>
            <person name="Russell D.A."/>
            <person name="Pope W.H."/>
            <person name="Jacobs-Sera D."/>
            <person name="Hendrix R.W."/>
            <person name="Hatfull G.F."/>
        </authorList>
    </citation>
    <scope>NUCLEOTIDE SEQUENCE [LARGE SCALE GENOMIC DNA]</scope>
    <source>
        <strain evidence="3 4">DSM 27648</strain>
    </source>
</reference>
<evidence type="ECO:0008006" key="5">
    <source>
        <dbReference type="Google" id="ProtNLM"/>
    </source>
</evidence>